<keyword evidence="1" id="KW-0285">Flavoprotein</keyword>
<dbReference type="PANTHER" id="PTHR32332">
    <property type="entry name" value="2-NITROPROPANE DIOXYGENASE"/>
    <property type="match status" value="1"/>
</dbReference>
<sequence>MRTPVCDLLGVDFPLFAFSHCRDVVVAVSKAGGFGVLGAVGYSPDELEAELRWIDDRVGGRPYGIDLAIPENMSVKYEQGLTSSSLKQRIPPQHHAFVDALLRRHGIDPYSAAPSDEDRAVGLMHDTAERCMDVAFRHPIRFIVQALGLPPQSMIDRGRAAGVPVGALVGSAEHAIRQVEMGVDVIVAQGTEAGGHCGEVSTMVLVPEVIRAVAGVGAKHTPVLAAGGIVSGRQMAAAMTMGADGAWTGSVWLPTVESEISQVMREKFLAARSRDTVRSRASSGKLARQLRSAWTEAWEQPDSPGYLQMPFQPMLTAAVMQRATKAAEAGSESARQLVNYYVGQGVGLLDDIKSARTVVQEFMEDYAAALERVQTLSA</sequence>
<dbReference type="GO" id="GO:0018580">
    <property type="term" value="F:nitronate monooxygenase activity"/>
    <property type="evidence" value="ECO:0007669"/>
    <property type="project" value="InterPro"/>
</dbReference>
<dbReference type="InterPro" id="IPR013785">
    <property type="entry name" value="Aldolase_TIM"/>
</dbReference>
<gene>
    <name evidence="4" type="ORF">GCM10010994_17090</name>
</gene>
<evidence type="ECO:0000256" key="1">
    <source>
        <dbReference type="ARBA" id="ARBA00022630"/>
    </source>
</evidence>
<dbReference type="AlphaFoldDB" id="A0A916XB53"/>
<keyword evidence="3" id="KW-0560">Oxidoreductase</keyword>
<evidence type="ECO:0000313" key="5">
    <source>
        <dbReference type="Proteomes" id="UP000637002"/>
    </source>
</evidence>
<evidence type="ECO:0000313" key="4">
    <source>
        <dbReference type="EMBL" id="GGC58841.1"/>
    </source>
</evidence>
<keyword evidence="5" id="KW-1185">Reference proteome</keyword>
<name>A0A916XB53_9HYPH</name>
<dbReference type="Pfam" id="PF03060">
    <property type="entry name" value="NMO"/>
    <property type="match status" value="1"/>
</dbReference>
<dbReference type="SUPFAM" id="SSF51412">
    <property type="entry name" value="Inosine monophosphate dehydrogenase (IMPDH)"/>
    <property type="match status" value="1"/>
</dbReference>
<evidence type="ECO:0000256" key="3">
    <source>
        <dbReference type="ARBA" id="ARBA00023002"/>
    </source>
</evidence>
<dbReference type="InterPro" id="IPR004136">
    <property type="entry name" value="NMO"/>
</dbReference>
<reference evidence="4" key="1">
    <citation type="journal article" date="2014" name="Int. J. Syst. Evol. Microbiol.">
        <title>Complete genome sequence of Corynebacterium casei LMG S-19264T (=DSM 44701T), isolated from a smear-ripened cheese.</title>
        <authorList>
            <consortium name="US DOE Joint Genome Institute (JGI-PGF)"/>
            <person name="Walter F."/>
            <person name="Albersmeier A."/>
            <person name="Kalinowski J."/>
            <person name="Ruckert C."/>
        </authorList>
    </citation>
    <scope>NUCLEOTIDE SEQUENCE</scope>
    <source>
        <strain evidence="4">CGMCC 1.12919</strain>
    </source>
</reference>
<dbReference type="CDD" id="cd04730">
    <property type="entry name" value="NPD_like"/>
    <property type="match status" value="1"/>
</dbReference>
<accession>A0A916XB53</accession>
<dbReference type="PANTHER" id="PTHR32332:SF38">
    <property type="entry name" value="MONOOXYGENASE RV1533-RELATED"/>
    <property type="match status" value="1"/>
</dbReference>
<reference evidence="4" key="2">
    <citation type="submission" date="2020-09" db="EMBL/GenBank/DDBJ databases">
        <authorList>
            <person name="Sun Q."/>
            <person name="Zhou Y."/>
        </authorList>
    </citation>
    <scope>NUCLEOTIDE SEQUENCE</scope>
    <source>
        <strain evidence="4">CGMCC 1.12919</strain>
    </source>
</reference>
<evidence type="ECO:0000256" key="2">
    <source>
        <dbReference type="ARBA" id="ARBA00022643"/>
    </source>
</evidence>
<organism evidence="4 5">
    <name type="scientific">Chelatococcus reniformis</name>
    <dbReference type="NCBI Taxonomy" id="1494448"/>
    <lineage>
        <taxon>Bacteria</taxon>
        <taxon>Pseudomonadati</taxon>
        <taxon>Pseudomonadota</taxon>
        <taxon>Alphaproteobacteria</taxon>
        <taxon>Hyphomicrobiales</taxon>
        <taxon>Chelatococcaceae</taxon>
        <taxon>Chelatococcus</taxon>
    </lineage>
</organism>
<comment type="caution">
    <text evidence="4">The sequence shown here is derived from an EMBL/GenBank/DDBJ whole genome shotgun (WGS) entry which is preliminary data.</text>
</comment>
<dbReference type="EMBL" id="BMGG01000003">
    <property type="protein sequence ID" value="GGC58841.1"/>
    <property type="molecule type" value="Genomic_DNA"/>
</dbReference>
<protein>
    <submittedName>
        <fullName evidence="4">Monooxygenase</fullName>
    </submittedName>
</protein>
<dbReference type="RefSeq" id="WP_188608749.1">
    <property type="nucleotide sequence ID" value="NZ_BMGG01000003.1"/>
</dbReference>
<dbReference type="Proteomes" id="UP000637002">
    <property type="component" value="Unassembled WGS sequence"/>
</dbReference>
<keyword evidence="4" id="KW-0503">Monooxygenase</keyword>
<proteinExistence type="predicted"/>
<keyword evidence="2" id="KW-0288">FMN</keyword>
<dbReference type="Gene3D" id="3.20.20.70">
    <property type="entry name" value="Aldolase class I"/>
    <property type="match status" value="1"/>
</dbReference>